<comment type="caution">
    <text evidence="1">The sequence shown here is derived from an EMBL/GenBank/DDBJ whole genome shotgun (WGS) entry which is preliminary data.</text>
</comment>
<gene>
    <name evidence="1" type="ORF">S03H2_28551</name>
</gene>
<sequence length="75" mass="8511">MSKNFDEIFDECVDRINRGEGLKECLASYPEYAEELEPALRTLLHVRDACSFSPSADAKMKAKRQFQAALGKLEQ</sequence>
<accession>X1IJ34</accession>
<feature type="non-terminal residue" evidence="1">
    <location>
        <position position="75"/>
    </location>
</feature>
<reference evidence="1" key="1">
    <citation type="journal article" date="2014" name="Front. Microbiol.">
        <title>High frequency of phylogenetically diverse reductive dehalogenase-homologous genes in deep subseafloor sedimentary metagenomes.</title>
        <authorList>
            <person name="Kawai M."/>
            <person name="Futagami T."/>
            <person name="Toyoda A."/>
            <person name="Takaki Y."/>
            <person name="Nishi S."/>
            <person name="Hori S."/>
            <person name="Arai W."/>
            <person name="Tsubouchi T."/>
            <person name="Morono Y."/>
            <person name="Uchiyama I."/>
            <person name="Ito T."/>
            <person name="Fujiyama A."/>
            <person name="Inagaki F."/>
            <person name="Takami H."/>
        </authorList>
    </citation>
    <scope>NUCLEOTIDE SEQUENCE</scope>
    <source>
        <strain evidence="1">Expedition CK06-06</strain>
    </source>
</reference>
<organism evidence="1">
    <name type="scientific">marine sediment metagenome</name>
    <dbReference type="NCBI Taxonomy" id="412755"/>
    <lineage>
        <taxon>unclassified sequences</taxon>
        <taxon>metagenomes</taxon>
        <taxon>ecological metagenomes</taxon>
    </lineage>
</organism>
<protein>
    <submittedName>
        <fullName evidence="1">Uncharacterized protein</fullName>
    </submittedName>
</protein>
<proteinExistence type="predicted"/>
<dbReference type="EMBL" id="BARU01017202">
    <property type="protein sequence ID" value="GAH57558.1"/>
    <property type="molecule type" value="Genomic_DNA"/>
</dbReference>
<evidence type="ECO:0000313" key="1">
    <source>
        <dbReference type="EMBL" id="GAH57558.1"/>
    </source>
</evidence>
<dbReference type="AlphaFoldDB" id="X1IJ34"/>
<name>X1IJ34_9ZZZZ</name>